<keyword evidence="1" id="KW-1133">Transmembrane helix</keyword>
<dbReference type="InterPro" id="IPR036374">
    <property type="entry name" value="OxRdtase_Mopterin-bd_sf"/>
</dbReference>
<dbReference type="SUPFAM" id="SSF56524">
    <property type="entry name" value="Oxidoreductase molybdopterin-binding domain"/>
    <property type="match status" value="1"/>
</dbReference>
<dbReference type="OrthoDB" id="5241952at2"/>
<dbReference type="AlphaFoldDB" id="A0A5B2WQ37"/>
<keyword evidence="1" id="KW-0472">Membrane</keyword>
<reference evidence="3 4" key="1">
    <citation type="submission" date="2019-09" db="EMBL/GenBank/DDBJ databases">
        <title>Goodfellowia gen. nov., a new genus of the Pseudonocardineae related to Actinoalloteichus, containing Goodfellowia coeruleoviolacea gen. nov., comb. nov. gen. nov., comb. nov.</title>
        <authorList>
            <person name="Labeda D."/>
        </authorList>
    </citation>
    <scope>NUCLEOTIDE SEQUENCE [LARGE SCALE GENOMIC DNA]</scope>
    <source>
        <strain evidence="3 4">AN110305</strain>
    </source>
</reference>
<dbReference type="Proteomes" id="UP000323454">
    <property type="component" value="Unassembled WGS sequence"/>
</dbReference>
<accession>A0A5B2WQ37</accession>
<dbReference type="EMBL" id="VUOB01000077">
    <property type="protein sequence ID" value="KAA2252117.1"/>
    <property type="molecule type" value="Genomic_DNA"/>
</dbReference>
<dbReference type="CDD" id="cd00321">
    <property type="entry name" value="SO_family_Moco"/>
    <property type="match status" value="1"/>
</dbReference>
<dbReference type="GO" id="GO:0016491">
    <property type="term" value="F:oxidoreductase activity"/>
    <property type="evidence" value="ECO:0007669"/>
    <property type="project" value="InterPro"/>
</dbReference>
<feature type="transmembrane region" description="Helical" evidence="1">
    <location>
        <begin position="64"/>
        <end position="86"/>
    </location>
</feature>
<evidence type="ECO:0000313" key="3">
    <source>
        <dbReference type="EMBL" id="KAA2252117.1"/>
    </source>
</evidence>
<comment type="caution">
    <text evidence="3">The sequence shown here is derived from an EMBL/GenBank/DDBJ whole genome shotgun (WGS) entry which is preliminary data.</text>
</comment>
<evidence type="ECO:0000256" key="1">
    <source>
        <dbReference type="SAM" id="Phobius"/>
    </source>
</evidence>
<proteinExistence type="predicted"/>
<evidence type="ECO:0000259" key="2">
    <source>
        <dbReference type="Pfam" id="PF00174"/>
    </source>
</evidence>
<evidence type="ECO:0000313" key="4">
    <source>
        <dbReference type="Proteomes" id="UP000323454"/>
    </source>
</evidence>
<gene>
    <name evidence="3" type="ORF">F0L68_36815</name>
</gene>
<dbReference type="PANTHER" id="PTHR43032:SF2">
    <property type="entry name" value="BLL0505 PROTEIN"/>
    <property type="match status" value="1"/>
</dbReference>
<keyword evidence="1" id="KW-0812">Transmembrane</keyword>
<name>A0A5B2WQ37_9PSEU</name>
<keyword evidence="4" id="KW-1185">Reference proteome</keyword>
<dbReference type="RefSeq" id="WP_149854533.1">
    <property type="nucleotide sequence ID" value="NZ_VUOB01000077.1"/>
</dbReference>
<dbReference type="Gene3D" id="3.90.420.10">
    <property type="entry name" value="Oxidoreductase, molybdopterin-binding domain"/>
    <property type="match status" value="1"/>
</dbReference>
<reference evidence="3 4" key="2">
    <citation type="submission" date="2019-09" db="EMBL/GenBank/DDBJ databases">
        <authorList>
            <person name="Jin C."/>
        </authorList>
    </citation>
    <scope>NUCLEOTIDE SEQUENCE [LARGE SCALE GENOMIC DNA]</scope>
    <source>
        <strain evidence="3 4">AN110305</strain>
    </source>
</reference>
<dbReference type="PRINTS" id="PR00407">
    <property type="entry name" value="EUMOPTERIN"/>
</dbReference>
<feature type="transmembrane region" description="Helical" evidence="1">
    <location>
        <begin position="189"/>
        <end position="207"/>
    </location>
</feature>
<dbReference type="Pfam" id="PF00174">
    <property type="entry name" value="Oxidored_molyb"/>
    <property type="match status" value="1"/>
</dbReference>
<feature type="domain" description="Oxidoreductase molybdopterin-binding" evidence="2">
    <location>
        <begin position="239"/>
        <end position="370"/>
    </location>
</feature>
<protein>
    <submittedName>
        <fullName evidence="3">Molybdopterin-dependent oxidoreductase</fullName>
    </submittedName>
</protein>
<dbReference type="PANTHER" id="PTHR43032">
    <property type="entry name" value="PROTEIN-METHIONINE-SULFOXIDE REDUCTASE"/>
    <property type="match status" value="1"/>
</dbReference>
<feature type="transmembrane region" description="Helical" evidence="1">
    <location>
        <begin position="22"/>
        <end position="44"/>
    </location>
</feature>
<feature type="transmembrane region" description="Helical" evidence="1">
    <location>
        <begin position="138"/>
        <end position="160"/>
    </location>
</feature>
<sequence length="371" mass="40205">MRLPKEADFTSQTHGPRTAARIGLWLGIAFLVCFVTGLLSHAIQHPPSWFFWPTRPINLYRITQGLHVVSGVAAIPLLLAKLWSVYPKLFGRPLVRSLPHALERGSILVLIGASFFELTTGLFNVAQNYPWKFFFPVAHYAAGWLAVGALLVHVAVKLPVIRTALTREPKPVDPPTGALSRRGFLRTTWAASGVAVLATAGVAVPWLRQVSVLAWRSDRGPQGLPVNRTATAAGVSTVDDTWRLEVVNGGVTMRLSLAELAALPQTTAELPIACVEGWSQSAIWTGVPVSALLRAAHASPGRAVRVDSLERDGLYRSSELPAAHADDPLTLLALRLGGEALDLDHGYPCRIIAPSRPGVLQTKWVNRLEVL</sequence>
<dbReference type="InterPro" id="IPR000572">
    <property type="entry name" value="OxRdtase_Mopterin-bd_dom"/>
</dbReference>
<organism evidence="3 4">
    <name type="scientific">Solihabitans fulvus</name>
    <dbReference type="NCBI Taxonomy" id="1892852"/>
    <lineage>
        <taxon>Bacteria</taxon>
        <taxon>Bacillati</taxon>
        <taxon>Actinomycetota</taxon>
        <taxon>Actinomycetes</taxon>
        <taxon>Pseudonocardiales</taxon>
        <taxon>Pseudonocardiaceae</taxon>
        <taxon>Solihabitans</taxon>
    </lineage>
</organism>
<feature type="transmembrane region" description="Helical" evidence="1">
    <location>
        <begin position="107"/>
        <end position="126"/>
    </location>
</feature>
<dbReference type="InterPro" id="IPR008335">
    <property type="entry name" value="Mopterin_OxRdtase_euk"/>
</dbReference>